<dbReference type="EMBL" id="SHKX01000016">
    <property type="protein sequence ID" value="RZU36916.1"/>
    <property type="molecule type" value="Genomic_DNA"/>
</dbReference>
<dbReference type="AlphaFoldDB" id="A0A4V2G3G5"/>
<accession>A0A4V2G3G5</accession>
<keyword evidence="2" id="KW-1185">Reference proteome</keyword>
<dbReference type="Pfam" id="PF02566">
    <property type="entry name" value="OsmC"/>
    <property type="match status" value="1"/>
</dbReference>
<dbReference type="SUPFAM" id="SSF82784">
    <property type="entry name" value="OsmC-like"/>
    <property type="match status" value="1"/>
</dbReference>
<evidence type="ECO:0000313" key="1">
    <source>
        <dbReference type="EMBL" id="RZU36916.1"/>
    </source>
</evidence>
<name>A0A4V2G3G5_9GAMM</name>
<dbReference type="InterPro" id="IPR015946">
    <property type="entry name" value="KH_dom-like_a/b"/>
</dbReference>
<protein>
    <submittedName>
        <fullName evidence="1">Putative OsmC-like protein</fullName>
    </submittedName>
</protein>
<dbReference type="Gene3D" id="3.30.300.20">
    <property type="match status" value="1"/>
</dbReference>
<evidence type="ECO:0000313" key="2">
    <source>
        <dbReference type="Proteomes" id="UP000292423"/>
    </source>
</evidence>
<comment type="caution">
    <text evidence="1">The sequence shown here is derived from an EMBL/GenBank/DDBJ whole genome shotgun (WGS) entry which is preliminary data.</text>
</comment>
<gene>
    <name evidence="1" type="ORF">EV700_3129</name>
</gene>
<dbReference type="OrthoDB" id="5297623at2"/>
<proteinExistence type="predicted"/>
<organism evidence="1 2">
    <name type="scientific">Fluviicoccus keumensis</name>
    <dbReference type="NCBI Taxonomy" id="1435465"/>
    <lineage>
        <taxon>Bacteria</taxon>
        <taxon>Pseudomonadati</taxon>
        <taxon>Pseudomonadota</taxon>
        <taxon>Gammaproteobacteria</taxon>
        <taxon>Moraxellales</taxon>
        <taxon>Moraxellaceae</taxon>
        <taxon>Fluviicoccus</taxon>
    </lineage>
</organism>
<dbReference type="RefSeq" id="WP_130415515.1">
    <property type="nucleotide sequence ID" value="NZ_SHKX01000016.1"/>
</dbReference>
<dbReference type="InterPro" id="IPR003718">
    <property type="entry name" value="OsmC/Ohr_fam"/>
</dbReference>
<dbReference type="Proteomes" id="UP000292423">
    <property type="component" value="Unassembled WGS sequence"/>
</dbReference>
<sequence>MSESLSIRIIREHDYRFTVDFGEAFAALSADLPPPLGQADGPSPEHLLAAAVANCLSASLVFALRKFKQEPGKMETVVTCTTGRNEQNRIRVTGMEAVLNLGCPAENLEHLERILGQFEDFCTVSQSVQSGIPLTIHVEDSTGKRLK</sequence>
<reference evidence="1 2" key="1">
    <citation type="submission" date="2019-02" db="EMBL/GenBank/DDBJ databases">
        <title>Genomic Encyclopedia of Type Strains, Phase IV (KMG-IV): sequencing the most valuable type-strain genomes for metagenomic binning, comparative biology and taxonomic classification.</title>
        <authorList>
            <person name="Goeker M."/>
        </authorList>
    </citation>
    <scope>NUCLEOTIDE SEQUENCE [LARGE SCALE GENOMIC DNA]</scope>
    <source>
        <strain evidence="1 2">DSM 105135</strain>
    </source>
</reference>
<dbReference type="InterPro" id="IPR036102">
    <property type="entry name" value="OsmC/Ohrsf"/>
</dbReference>